<dbReference type="EMBL" id="CP002987">
    <property type="protein sequence ID" value="AFA47991.1"/>
    <property type="molecule type" value="Genomic_DNA"/>
</dbReference>
<dbReference type="InterPro" id="IPR000524">
    <property type="entry name" value="Tscrpt_reg_HTH_GntR"/>
</dbReference>
<dbReference type="KEGG" id="awo:Awo_c12070"/>
<evidence type="ECO:0000256" key="2">
    <source>
        <dbReference type="ARBA" id="ARBA00022898"/>
    </source>
</evidence>
<dbReference type="InterPro" id="IPR051446">
    <property type="entry name" value="HTH_trans_reg/aminotransferase"/>
</dbReference>
<dbReference type="PANTHER" id="PTHR46577">
    <property type="entry name" value="HTH-TYPE TRANSCRIPTIONAL REGULATORY PROTEIN GABR"/>
    <property type="match status" value="1"/>
</dbReference>
<keyword evidence="3" id="KW-0805">Transcription regulation</keyword>
<keyword evidence="2" id="KW-0663">Pyridoxal phosphate</keyword>
<dbReference type="STRING" id="931626.Awo_c12070"/>
<comment type="similarity">
    <text evidence="1">In the C-terminal section; belongs to the class-I pyridoxal-phosphate-dependent aminotransferase family.</text>
</comment>
<dbReference type="InterPro" id="IPR036390">
    <property type="entry name" value="WH_DNA-bd_sf"/>
</dbReference>
<dbReference type="GO" id="GO:0003677">
    <property type="term" value="F:DNA binding"/>
    <property type="evidence" value="ECO:0007669"/>
    <property type="project" value="UniProtKB-KW"/>
</dbReference>
<keyword evidence="8" id="KW-1185">Reference proteome</keyword>
<dbReference type="InterPro" id="IPR015424">
    <property type="entry name" value="PyrdxlP-dep_Trfase"/>
</dbReference>
<evidence type="ECO:0000259" key="6">
    <source>
        <dbReference type="PROSITE" id="PS50949"/>
    </source>
</evidence>
<keyword evidence="5" id="KW-0804">Transcription</keyword>
<dbReference type="eggNOG" id="COG1167">
    <property type="taxonomic scope" value="Bacteria"/>
</dbReference>
<gene>
    <name evidence="7" type="ordered locus">Awo_c12070</name>
</gene>
<dbReference type="InterPro" id="IPR004839">
    <property type="entry name" value="Aminotransferase_I/II_large"/>
</dbReference>
<feature type="domain" description="HTH gntR-type" evidence="6">
    <location>
        <begin position="1"/>
        <end position="69"/>
    </location>
</feature>
<dbReference type="SUPFAM" id="SSF46785">
    <property type="entry name" value="Winged helix' DNA-binding domain"/>
    <property type="match status" value="1"/>
</dbReference>
<organism evidence="7 8">
    <name type="scientific">Acetobacterium woodii (strain ATCC 29683 / DSM 1030 / JCM 2381 / KCTC 1655 / WB1)</name>
    <dbReference type="NCBI Taxonomy" id="931626"/>
    <lineage>
        <taxon>Bacteria</taxon>
        <taxon>Bacillati</taxon>
        <taxon>Bacillota</taxon>
        <taxon>Clostridia</taxon>
        <taxon>Eubacteriales</taxon>
        <taxon>Eubacteriaceae</taxon>
        <taxon>Acetobacterium</taxon>
    </lineage>
</organism>
<dbReference type="Gene3D" id="1.10.10.10">
    <property type="entry name" value="Winged helix-like DNA-binding domain superfamily/Winged helix DNA-binding domain"/>
    <property type="match status" value="1"/>
</dbReference>
<evidence type="ECO:0000256" key="5">
    <source>
        <dbReference type="ARBA" id="ARBA00023163"/>
    </source>
</evidence>
<dbReference type="PROSITE" id="PS50949">
    <property type="entry name" value="HTH_GNTR"/>
    <property type="match status" value="1"/>
</dbReference>
<proteinExistence type="inferred from homology"/>
<dbReference type="Pfam" id="PF00392">
    <property type="entry name" value="GntR"/>
    <property type="match status" value="1"/>
</dbReference>
<dbReference type="HOGENOM" id="CLU_017584_0_0_9"/>
<dbReference type="GO" id="GO:0003700">
    <property type="term" value="F:DNA-binding transcription factor activity"/>
    <property type="evidence" value="ECO:0007669"/>
    <property type="project" value="InterPro"/>
</dbReference>
<name>H6LDU8_ACEWD</name>
<reference evidence="7 8" key="2">
    <citation type="journal article" date="2012" name="PLoS ONE">
        <title>An ancient pathway combining carbon dioxide fixation with the generation and utilization of a sodium ion gradient for ATP synthesis.</title>
        <authorList>
            <person name="Poehlein A."/>
            <person name="Schmidt S."/>
            <person name="Kaster A.K."/>
            <person name="Goenrich M."/>
            <person name="Vollmers J."/>
            <person name="Thurmer A."/>
            <person name="Bertsch J."/>
            <person name="Schuchmann K."/>
            <person name="Voigt B."/>
            <person name="Hecker M."/>
            <person name="Daniel R."/>
            <person name="Thauer R.K."/>
            <person name="Gottschalk G."/>
            <person name="Muller V."/>
        </authorList>
    </citation>
    <scope>NUCLEOTIDE SEQUENCE [LARGE SCALE GENOMIC DNA]</scope>
    <source>
        <strain evidence="8">ATCC 29683 / DSM 1030 / JCM 2381 / KCTC 1655 / WB1</strain>
    </source>
</reference>
<evidence type="ECO:0000313" key="7">
    <source>
        <dbReference type="EMBL" id="AFA47991.1"/>
    </source>
</evidence>
<dbReference type="InterPro" id="IPR015421">
    <property type="entry name" value="PyrdxlP-dep_Trfase_major"/>
</dbReference>
<dbReference type="GO" id="GO:0030170">
    <property type="term" value="F:pyridoxal phosphate binding"/>
    <property type="evidence" value="ECO:0007669"/>
    <property type="project" value="InterPro"/>
</dbReference>
<reference evidence="8" key="1">
    <citation type="submission" date="2011-07" db="EMBL/GenBank/DDBJ databases">
        <title>Complete genome sequence of Acetobacterium woodii.</title>
        <authorList>
            <person name="Poehlein A."/>
            <person name="Schmidt S."/>
            <person name="Kaster A.-K."/>
            <person name="Goenrich M."/>
            <person name="Vollmers J."/>
            <person name="Thuermer A."/>
            <person name="Gottschalk G."/>
            <person name="Thauer R.K."/>
            <person name="Daniel R."/>
            <person name="Mueller V."/>
        </authorList>
    </citation>
    <scope>NUCLEOTIDE SEQUENCE [LARGE SCALE GENOMIC DNA]</scope>
    <source>
        <strain evidence="8">ATCC 29683 / DSM 1030 / JCM 2381 / KCTC 1655 / WB1</strain>
    </source>
</reference>
<dbReference type="AlphaFoldDB" id="H6LDU8"/>
<keyword evidence="4" id="KW-0238">DNA-binding</keyword>
<accession>H6LDU8</accession>
<evidence type="ECO:0000313" key="8">
    <source>
        <dbReference type="Proteomes" id="UP000007177"/>
    </source>
</evidence>
<dbReference type="Pfam" id="PF00155">
    <property type="entry name" value="Aminotran_1_2"/>
    <property type="match status" value="1"/>
</dbReference>
<evidence type="ECO:0000256" key="1">
    <source>
        <dbReference type="ARBA" id="ARBA00005384"/>
    </source>
</evidence>
<dbReference type="SUPFAM" id="SSF53383">
    <property type="entry name" value="PLP-dependent transferases"/>
    <property type="match status" value="1"/>
</dbReference>
<sequence>MNKTQLVIDYILKEIEHGTIRQGQRLPSCRKLAEKLGINKITVNKAYAELEESHLVYSIPCSGFYLIRNHAEPTLSRDSVDFKTIRPEENLIPYREFTHVINTSVDRYQNGLFYYEYSGCHPPLREELKTFFEKDGIYTPSERILITSGAQQAIAIAFQTLFKNCSGKLLVEVPTYGLALDLAKQLDIPMVGIPRSIDGYDLNQLECLFKSGDIKAFYVIPRNQNPTGFSLDEKTKHHVAALSQYYGVRIIEDDYLSALRSKGNSLPIHYYDTKKSTIHIRSFSKTFMPGIRIGVAVLPEDLSHEIMQLKRLMDLNTSQLPQAALQLFIQSGMYARHNLKIRRIYKKKLMFARRILESLAPPDLFWYVPEEGIFIWMILPPGMTALALEERLKPQGIYIMPAADCYLPSQNHSVHDLTTSHIPSRAIRLCLSGVPLKDLDALTQILQEIRTATDLSE</sequence>
<dbReference type="CDD" id="cd07377">
    <property type="entry name" value="WHTH_GntR"/>
    <property type="match status" value="1"/>
</dbReference>
<evidence type="ECO:0000256" key="4">
    <source>
        <dbReference type="ARBA" id="ARBA00023125"/>
    </source>
</evidence>
<dbReference type="Gene3D" id="3.40.640.10">
    <property type="entry name" value="Type I PLP-dependent aspartate aminotransferase-like (Major domain)"/>
    <property type="match status" value="1"/>
</dbReference>
<dbReference type="RefSeq" id="WP_014355594.1">
    <property type="nucleotide sequence ID" value="NC_016894.1"/>
</dbReference>
<dbReference type="PANTHER" id="PTHR46577:SF1">
    <property type="entry name" value="HTH-TYPE TRANSCRIPTIONAL REGULATORY PROTEIN GABR"/>
    <property type="match status" value="1"/>
</dbReference>
<evidence type="ECO:0000256" key="3">
    <source>
        <dbReference type="ARBA" id="ARBA00023015"/>
    </source>
</evidence>
<protein>
    <submittedName>
        <fullName evidence="7">Transcriptional regulator</fullName>
    </submittedName>
</protein>
<dbReference type="SMART" id="SM00345">
    <property type="entry name" value="HTH_GNTR"/>
    <property type="match status" value="1"/>
</dbReference>
<dbReference type="InterPro" id="IPR036388">
    <property type="entry name" value="WH-like_DNA-bd_sf"/>
</dbReference>
<dbReference type="OrthoDB" id="9802328at2"/>
<dbReference type="CDD" id="cd00609">
    <property type="entry name" value="AAT_like"/>
    <property type="match status" value="1"/>
</dbReference>
<dbReference type="Proteomes" id="UP000007177">
    <property type="component" value="Chromosome"/>
</dbReference>